<dbReference type="EMBL" id="CM023470">
    <property type="protein sequence ID" value="KAH7980199.1"/>
    <property type="molecule type" value="Genomic_DNA"/>
</dbReference>
<proteinExistence type="predicted"/>
<gene>
    <name evidence="1" type="ORF">HPB49_013747</name>
</gene>
<comment type="caution">
    <text evidence="1">The sequence shown here is derived from an EMBL/GenBank/DDBJ whole genome shotgun (WGS) entry which is preliminary data.</text>
</comment>
<reference evidence="1" key="1">
    <citation type="submission" date="2020-05" db="EMBL/GenBank/DDBJ databases">
        <title>Large-scale comparative analyses of tick genomes elucidate their genetic diversity and vector capacities.</title>
        <authorList>
            <person name="Jia N."/>
            <person name="Wang J."/>
            <person name="Shi W."/>
            <person name="Du L."/>
            <person name="Sun Y."/>
            <person name="Zhan W."/>
            <person name="Jiang J."/>
            <person name="Wang Q."/>
            <person name="Zhang B."/>
            <person name="Ji P."/>
            <person name="Sakyi L.B."/>
            <person name="Cui X."/>
            <person name="Yuan T."/>
            <person name="Jiang B."/>
            <person name="Yang W."/>
            <person name="Lam T.T.-Y."/>
            <person name="Chang Q."/>
            <person name="Ding S."/>
            <person name="Wang X."/>
            <person name="Zhu J."/>
            <person name="Ruan X."/>
            <person name="Zhao L."/>
            <person name="Wei J."/>
            <person name="Que T."/>
            <person name="Du C."/>
            <person name="Cheng J."/>
            <person name="Dai P."/>
            <person name="Han X."/>
            <person name="Huang E."/>
            <person name="Gao Y."/>
            <person name="Liu J."/>
            <person name="Shao H."/>
            <person name="Ye R."/>
            <person name="Li L."/>
            <person name="Wei W."/>
            <person name="Wang X."/>
            <person name="Wang C."/>
            <person name="Yang T."/>
            <person name="Huo Q."/>
            <person name="Li W."/>
            <person name="Guo W."/>
            <person name="Chen H."/>
            <person name="Zhou L."/>
            <person name="Ni X."/>
            <person name="Tian J."/>
            <person name="Zhou Y."/>
            <person name="Sheng Y."/>
            <person name="Liu T."/>
            <person name="Pan Y."/>
            <person name="Xia L."/>
            <person name="Li J."/>
            <person name="Zhao F."/>
            <person name="Cao W."/>
        </authorList>
    </citation>
    <scope>NUCLEOTIDE SEQUENCE</scope>
    <source>
        <strain evidence="1">Dsil-2018</strain>
    </source>
</reference>
<evidence type="ECO:0000313" key="1">
    <source>
        <dbReference type="EMBL" id="KAH7980199.1"/>
    </source>
</evidence>
<sequence length="338" mass="37860">MQSLTLTIDRKAGIACKRTQFPLVQARAFTVHKSQGGTYASVVYEYARTHPQKLVYVALSRCTNLNGLYLTNCDGVDTFYHREANPDKPMVDEFRRLESHRLHTVTQRYLAALKEQELSRVCEGGSREFTLALLNVRSLSAHALDVARDPVLDKVDLLCLTETWNNGTAAGSGCEDAVVRGYGAAACARAVATRRAGGVDVFLKRYLPFSEELPQQRQSSLLVLDRRVCPSVSGGEHRRNRKQKPQLKPATESHCRVCDKPMATKSVEVAHAMEHALERSYRCNVCNELFARKLELEWHLRRHTGVPTLPCGLCPAEFLNGRLLSAHHKRRHGLGTSK</sequence>
<dbReference type="Proteomes" id="UP000821865">
    <property type="component" value="Chromosome 1"/>
</dbReference>
<organism evidence="1 2">
    <name type="scientific">Dermacentor silvarum</name>
    <name type="common">Tick</name>
    <dbReference type="NCBI Taxonomy" id="543639"/>
    <lineage>
        <taxon>Eukaryota</taxon>
        <taxon>Metazoa</taxon>
        <taxon>Ecdysozoa</taxon>
        <taxon>Arthropoda</taxon>
        <taxon>Chelicerata</taxon>
        <taxon>Arachnida</taxon>
        <taxon>Acari</taxon>
        <taxon>Parasitiformes</taxon>
        <taxon>Ixodida</taxon>
        <taxon>Ixodoidea</taxon>
        <taxon>Ixodidae</taxon>
        <taxon>Rhipicephalinae</taxon>
        <taxon>Dermacentor</taxon>
    </lineage>
</organism>
<name>A0ACB8E0U5_DERSI</name>
<accession>A0ACB8E0U5</accession>
<evidence type="ECO:0000313" key="2">
    <source>
        <dbReference type="Proteomes" id="UP000821865"/>
    </source>
</evidence>
<protein>
    <submittedName>
        <fullName evidence="1">Uncharacterized protein</fullName>
    </submittedName>
</protein>
<keyword evidence="2" id="KW-1185">Reference proteome</keyword>